<gene>
    <name evidence="3" type="ORF">L484_003385</name>
</gene>
<name>W9S4A1_9ROSA</name>
<evidence type="ECO:0000313" key="4">
    <source>
        <dbReference type="Proteomes" id="UP000030645"/>
    </source>
</evidence>
<sequence>MTKRYSILQKKLQELQSLLNDIFSFPEDHDRNTIPPHYFTAKLTNLTTEFIQRLDFFKSLLTAEKTSHPSKPHHLQHMSLRLDELESAFLDWAGFGNSSPQHHIDDASTCSCTESCLNDDGEVSDDKAPESPVVYGDPEIVVDDGGLEGSEEEEDDDDDGLAMVEYKECFGGEKETASFGDVGYFSDCLAEEEKEEYDNYNGAANYYNKNSERMRVDFVEKGKGWFFGALASGMVLGMSLMGLATTIFSGCFDYGDQQFDNFLTPT</sequence>
<evidence type="ECO:0000313" key="3">
    <source>
        <dbReference type="EMBL" id="EXC08933.1"/>
    </source>
</evidence>
<dbReference type="InterPro" id="IPR056029">
    <property type="entry name" value="DUF7610"/>
</dbReference>
<proteinExistence type="predicted"/>
<accession>W9S4A1</accession>
<dbReference type="EMBL" id="KE345604">
    <property type="protein sequence ID" value="EXC08933.1"/>
    <property type="molecule type" value="Genomic_DNA"/>
</dbReference>
<protein>
    <recommendedName>
        <fullName evidence="2">DUF7610 domain-containing protein</fullName>
    </recommendedName>
</protein>
<keyword evidence="1" id="KW-0812">Transmembrane</keyword>
<feature type="transmembrane region" description="Helical" evidence="1">
    <location>
        <begin position="224"/>
        <end position="248"/>
    </location>
</feature>
<keyword evidence="1" id="KW-0472">Membrane</keyword>
<keyword evidence="4" id="KW-1185">Reference proteome</keyword>
<dbReference type="eggNOG" id="ENOG502S53J">
    <property type="taxonomic scope" value="Eukaryota"/>
</dbReference>
<dbReference type="AlphaFoldDB" id="W9S4A1"/>
<evidence type="ECO:0000256" key="1">
    <source>
        <dbReference type="SAM" id="Phobius"/>
    </source>
</evidence>
<keyword evidence="1" id="KW-1133">Transmembrane helix</keyword>
<reference evidence="4" key="1">
    <citation type="submission" date="2013-01" db="EMBL/GenBank/DDBJ databases">
        <title>Draft Genome Sequence of a Mulberry Tree, Morus notabilis C.K. Schneid.</title>
        <authorList>
            <person name="He N."/>
            <person name="Zhao S."/>
        </authorList>
    </citation>
    <scope>NUCLEOTIDE SEQUENCE</scope>
</reference>
<organism evidence="3 4">
    <name type="scientific">Morus notabilis</name>
    <dbReference type="NCBI Taxonomy" id="981085"/>
    <lineage>
        <taxon>Eukaryota</taxon>
        <taxon>Viridiplantae</taxon>
        <taxon>Streptophyta</taxon>
        <taxon>Embryophyta</taxon>
        <taxon>Tracheophyta</taxon>
        <taxon>Spermatophyta</taxon>
        <taxon>Magnoliopsida</taxon>
        <taxon>eudicotyledons</taxon>
        <taxon>Gunneridae</taxon>
        <taxon>Pentapetalae</taxon>
        <taxon>rosids</taxon>
        <taxon>fabids</taxon>
        <taxon>Rosales</taxon>
        <taxon>Moraceae</taxon>
        <taxon>Moreae</taxon>
        <taxon>Morus</taxon>
    </lineage>
</organism>
<dbReference type="Pfam" id="PF24583">
    <property type="entry name" value="DUF7610"/>
    <property type="match status" value="1"/>
</dbReference>
<feature type="domain" description="DUF7610" evidence="2">
    <location>
        <begin position="8"/>
        <end position="95"/>
    </location>
</feature>
<evidence type="ECO:0000259" key="2">
    <source>
        <dbReference type="Pfam" id="PF24583"/>
    </source>
</evidence>
<dbReference type="Proteomes" id="UP000030645">
    <property type="component" value="Unassembled WGS sequence"/>
</dbReference>